<sequence length="181" mass="18619">MAGLLVGNGGPGGNSAAKDVRFKIFPLPRSRIPGTTAFMSTHGAQRLTCKFFSSSTGETSSNGVYPLAAALLTSMSTGPNSDSTRSTSVDRPPSGSARSTGSTKQVPPICSIRSRVSLRPATLRAVIATLAPSAASRSAIAVPVPPLLAPVTIAVIPAHSMRLIAGSVRQVGQWLRQRGAQ</sequence>
<dbReference type="AlphaFoldDB" id="A0A6J6EFD4"/>
<name>A0A6J6EFD4_9ZZZZ</name>
<gene>
    <name evidence="2" type="ORF">UFOPK1603_01385</name>
</gene>
<protein>
    <submittedName>
        <fullName evidence="2">Unannotated protein</fullName>
    </submittedName>
</protein>
<proteinExistence type="predicted"/>
<feature type="compositionally biased region" description="Polar residues" evidence="1">
    <location>
        <begin position="76"/>
        <end position="89"/>
    </location>
</feature>
<organism evidence="2">
    <name type="scientific">freshwater metagenome</name>
    <dbReference type="NCBI Taxonomy" id="449393"/>
    <lineage>
        <taxon>unclassified sequences</taxon>
        <taxon>metagenomes</taxon>
        <taxon>ecological metagenomes</taxon>
    </lineage>
</organism>
<evidence type="ECO:0000313" key="2">
    <source>
        <dbReference type="EMBL" id="CAB4574797.1"/>
    </source>
</evidence>
<reference evidence="2" key="1">
    <citation type="submission" date="2020-05" db="EMBL/GenBank/DDBJ databases">
        <authorList>
            <person name="Chiriac C."/>
            <person name="Salcher M."/>
            <person name="Ghai R."/>
            <person name="Kavagutti S V."/>
        </authorList>
    </citation>
    <scope>NUCLEOTIDE SEQUENCE</scope>
</reference>
<feature type="region of interest" description="Disordered" evidence="1">
    <location>
        <begin position="76"/>
        <end position="106"/>
    </location>
</feature>
<feature type="compositionally biased region" description="Polar residues" evidence="1">
    <location>
        <begin position="96"/>
        <end position="105"/>
    </location>
</feature>
<dbReference type="EMBL" id="CAEZTG010000147">
    <property type="protein sequence ID" value="CAB4574797.1"/>
    <property type="molecule type" value="Genomic_DNA"/>
</dbReference>
<accession>A0A6J6EFD4</accession>
<evidence type="ECO:0000256" key="1">
    <source>
        <dbReference type="SAM" id="MobiDB-lite"/>
    </source>
</evidence>